<protein>
    <submittedName>
        <fullName evidence="6">TSA: Wollemia nobilis Ref_Wollemi_Transcript_15370_968 transcribed RNA sequence</fullName>
    </submittedName>
</protein>
<name>A0A0C9RIX0_9CONI</name>
<evidence type="ECO:0000256" key="1">
    <source>
        <dbReference type="ARBA" id="ARBA00008601"/>
    </source>
</evidence>
<evidence type="ECO:0000313" key="6">
    <source>
        <dbReference type="EMBL" id="JAG86456.1"/>
    </source>
</evidence>
<dbReference type="EMBL" id="GCHU01015284">
    <property type="protein sequence ID" value="JAG86456.1"/>
    <property type="molecule type" value="Transcribed_RNA"/>
</dbReference>
<dbReference type="AlphaFoldDB" id="A0A0C9RIX0"/>
<dbReference type="InterPro" id="IPR000340">
    <property type="entry name" value="Dual-sp_phosphatase_cat-dom"/>
</dbReference>
<dbReference type="InterPro" id="IPR003595">
    <property type="entry name" value="Tyr_Pase_cat"/>
</dbReference>
<dbReference type="GO" id="GO:0004721">
    <property type="term" value="F:phosphoprotein phosphatase activity"/>
    <property type="evidence" value="ECO:0007669"/>
    <property type="project" value="UniProtKB-KW"/>
</dbReference>
<keyword evidence="3" id="KW-0904">Protein phosphatase</keyword>
<keyword evidence="2" id="KW-0378">Hydrolase</keyword>
<dbReference type="InterPro" id="IPR000387">
    <property type="entry name" value="Tyr_Pase_dom"/>
</dbReference>
<evidence type="ECO:0000259" key="5">
    <source>
        <dbReference type="PROSITE" id="PS50056"/>
    </source>
</evidence>
<dbReference type="Gene3D" id="3.90.190.10">
    <property type="entry name" value="Protein tyrosine phosphatase superfamily"/>
    <property type="match status" value="1"/>
</dbReference>
<dbReference type="SMART" id="SM00404">
    <property type="entry name" value="PTPc_motif"/>
    <property type="match status" value="1"/>
</dbReference>
<dbReference type="PROSITE" id="PS50056">
    <property type="entry name" value="TYR_PHOSPHATASE_2"/>
    <property type="match status" value="1"/>
</dbReference>
<dbReference type="PROSITE" id="PS50054">
    <property type="entry name" value="TYR_PHOSPHATASE_DUAL"/>
    <property type="match status" value="1"/>
</dbReference>
<feature type="domain" description="Tyrosine-protein phosphatase" evidence="4">
    <location>
        <begin position="1"/>
        <end position="192"/>
    </location>
</feature>
<dbReference type="InterPro" id="IPR020422">
    <property type="entry name" value="TYR_PHOSPHATASE_DUAL_dom"/>
</dbReference>
<dbReference type="Pfam" id="PF00782">
    <property type="entry name" value="DSPc"/>
    <property type="match status" value="1"/>
</dbReference>
<proteinExistence type="inferred from homology"/>
<organism evidence="6">
    <name type="scientific">Wollemia nobilis</name>
    <dbReference type="NCBI Taxonomy" id="56998"/>
    <lineage>
        <taxon>Eukaryota</taxon>
        <taxon>Viridiplantae</taxon>
        <taxon>Streptophyta</taxon>
        <taxon>Embryophyta</taxon>
        <taxon>Tracheophyta</taxon>
        <taxon>Spermatophyta</taxon>
        <taxon>Pinopsida</taxon>
        <taxon>Pinidae</taxon>
        <taxon>Conifers II</taxon>
        <taxon>Araucariales</taxon>
        <taxon>Araucariaceae</taxon>
        <taxon>Wollemia</taxon>
    </lineage>
</organism>
<feature type="domain" description="Tyrosine specific protein phosphatases" evidence="5">
    <location>
        <begin position="109"/>
        <end position="171"/>
    </location>
</feature>
<evidence type="ECO:0000256" key="2">
    <source>
        <dbReference type="ARBA" id="ARBA00022801"/>
    </source>
</evidence>
<dbReference type="SMART" id="SM00195">
    <property type="entry name" value="DSPc"/>
    <property type="match status" value="1"/>
</dbReference>
<comment type="similarity">
    <text evidence="1">Belongs to the protein-tyrosine phosphatase family. Non-receptor class dual specificity subfamily.</text>
</comment>
<dbReference type="InterPro" id="IPR029021">
    <property type="entry name" value="Prot-tyrosine_phosphatase-like"/>
</dbReference>
<evidence type="ECO:0000256" key="3">
    <source>
        <dbReference type="ARBA" id="ARBA00022912"/>
    </source>
</evidence>
<reference evidence="6" key="1">
    <citation type="submission" date="2015-02" db="EMBL/GenBank/DDBJ databases">
        <title>A transcriptome of Wollemia nobilis - a relic of Gondwana.</title>
        <authorList>
            <person name="Chia J.Y."/>
            <person name="Leong Y.S."/>
            <person name="Abdul Karim S."/>
            <person name="Wan Azmi N."/>
            <person name="Hercus R."/>
            <person name="Croft L."/>
        </authorList>
    </citation>
    <scope>NUCLEOTIDE SEQUENCE</scope>
    <source>
        <strain evidence="6">MaeBrown</strain>
        <tissue evidence="6">Leaf</tissue>
    </source>
</reference>
<sequence length="216" mass="23823">MKKVREGLYIGNFFDMYMVLEDNQRVNGKITHILSLLPPGPSQISFERGEQSGLRGRKSQSEGNLAGIIGGENLFASPEIRTGDCSVEMVGRSSQIMRMKVTLNDHVTENLLDRLDACLDFIHGARQRGGTVLVHCMAGVSRSASVIVAYLMRTENLSFQDALSSLRKESPTACPNKGFIDQLVMFGQMGCKVDPNHPVYKSFKASRTDGSIPRKP</sequence>
<dbReference type="SUPFAM" id="SSF52799">
    <property type="entry name" value="(Phosphotyrosine protein) phosphatases II"/>
    <property type="match status" value="1"/>
</dbReference>
<evidence type="ECO:0000259" key="4">
    <source>
        <dbReference type="PROSITE" id="PS50054"/>
    </source>
</evidence>
<dbReference type="PANTHER" id="PTHR45848">
    <property type="entry name" value="DUAL SPECIFICITY PROTEIN PHOSPHATASE 12 FAMILY MEMBER"/>
    <property type="match status" value="1"/>
</dbReference>
<accession>A0A0C9RIX0</accession>
<dbReference type="PROSITE" id="PS00383">
    <property type="entry name" value="TYR_PHOSPHATASE_1"/>
    <property type="match status" value="1"/>
</dbReference>
<dbReference type="InterPro" id="IPR016130">
    <property type="entry name" value="Tyr_Pase_AS"/>
</dbReference>